<keyword evidence="4" id="KW-1185">Reference proteome</keyword>
<gene>
    <name evidence="3" type="ORF">BC739_000216</name>
</gene>
<dbReference type="EMBL" id="JACJID010000001">
    <property type="protein sequence ID" value="MBA8923019.1"/>
    <property type="molecule type" value="Genomic_DNA"/>
</dbReference>
<evidence type="ECO:0000259" key="2">
    <source>
        <dbReference type="Pfam" id="PF18896"/>
    </source>
</evidence>
<feature type="region of interest" description="Disordered" evidence="1">
    <location>
        <begin position="125"/>
        <end position="146"/>
    </location>
</feature>
<feature type="domain" description="Transglycosylase SLT" evidence="2">
    <location>
        <begin position="12"/>
        <end position="108"/>
    </location>
</feature>
<protein>
    <recommendedName>
        <fullName evidence="2">Transglycosylase SLT domain-containing protein</fullName>
    </recommendedName>
</protein>
<sequence>MTRLLLTDQQIAQHAYDAGFRGDALTTAVAVAIAESHNNAHAVGDVSLETAKWGPSVGLWQIRSLNPGHGTAAERVLRDEQANADPATNARHAYALSNHGRNFRPWSTYTGGDYRRYLNRARTAGGQVGGTPAGGAATPSTGFQAHPPSLERAATDLAAQADVIRSVHGAVGTPSPAASAFGGLPESRQAAEAHTRTVAAIAERVEQQAQRAAVLSGGLRDSAANYRHGDSTAATAYRSLLD</sequence>
<evidence type="ECO:0000256" key="1">
    <source>
        <dbReference type="SAM" id="MobiDB-lite"/>
    </source>
</evidence>
<dbReference type="InterPro" id="IPR023346">
    <property type="entry name" value="Lysozyme-like_dom_sf"/>
</dbReference>
<name>A0ABR6B8V4_9PSEU</name>
<accession>A0ABR6B8V4</accession>
<dbReference type="Pfam" id="PF18896">
    <property type="entry name" value="SLT_3"/>
    <property type="match status" value="1"/>
</dbReference>
<comment type="caution">
    <text evidence="3">The sequence shown here is derived from an EMBL/GenBank/DDBJ whole genome shotgun (WGS) entry which is preliminary data.</text>
</comment>
<proteinExistence type="predicted"/>
<reference evidence="3 4" key="1">
    <citation type="submission" date="2020-08" db="EMBL/GenBank/DDBJ databases">
        <title>Genomic Encyclopedia of Archaeal and Bacterial Type Strains, Phase II (KMG-II): from individual species to whole genera.</title>
        <authorList>
            <person name="Goeker M."/>
        </authorList>
    </citation>
    <scope>NUCLEOTIDE SEQUENCE [LARGE SCALE GENOMIC DNA]</scope>
    <source>
        <strain evidence="3 4">DSM 43850</strain>
    </source>
</reference>
<evidence type="ECO:0000313" key="4">
    <source>
        <dbReference type="Proteomes" id="UP000517916"/>
    </source>
</evidence>
<dbReference type="RefSeq" id="WP_182835985.1">
    <property type="nucleotide sequence ID" value="NZ_BAAABQ010000011.1"/>
</dbReference>
<organism evidence="3 4">
    <name type="scientific">Kutzneria viridogrisea</name>
    <dbReference type="NCBI Taxonomy" id="47990"/>
    <lineage>
        <taxon>Bacteria</taxon>
        <taxon>Bacillati</taxon>
        <taxon>Actinomycetota</taxon>
        <taxon>Actinomycetes</taxon>
        <taxon>Pseudonocardiales</taxon>
        <taxon>Pseudonocardiaceae</taxon>
        <taxon>Kutzneria</taxon>
    </lineage>
</organism>
<evidence type="ECO:0000313" key="3">
    <source>
        <dbReference type="EMBL" id="MBA8923019.1"/>
    </source>
</evidence>
<dbReference type="SUPFAM" id="SSF53955">
    <property type="entry name" value="Lysozyme-like"/>
    <property type="match status" value="1"/>
</dbReference>
<dbReference type="Proteomes" id="UP000517916">
    <property type="component" value="Unassembled WGS sequence"/>
</dbReference>
<dbReference type="InterPro" id="IPR043992">
    <property type="entry name" value="SLT_3"/>
</dbReference>